<reference evidence="6" key="1">
    <citation type="submission" date="2016-01" db="EMBL/GenBank/DDBJ databases">
        <title>Reference transcriptome for the parasite Schistocephalus solidus: insights into the molecular evolution of parasitism.</title>
        <authorList>
            <person name="Hebert F.O."/>
            <person name="Grambauer S."/>
            <person name="Barber I."/>
            <person name="Landry C.R."/>
            <person name="Aubin-Horth N."/>
        </authorList>
    </citation>
    <scope>NUCLEOTIDE SEQUENCE</scope>
</reference>
<evidence type="ECO:0000256" key="1">
    <source>
        <dbReference type="ARBA" id="ARBA00009986"/>
    </source>
</evidence>
<comment type="similarity">
    <text evidence="1 4">Belongs to the aldehyde dehydrogenase family.</text>
</comment>
<evidence type="ECO:0000256" key="4">
    <source>
        <dbReference type="RuleBase" id="RU003345"/>
    </source>
</evidence>
<dbReference type="AlphaFoldDB" id="A0A0X3NX72"/>
<dbReference type="Gene3D" id="3.40.309.10">
    <property type="entry name" value="Aldehyde Dehydrogenase, Chain A, domain 2"/>
    <property type="match status" value="1"/>
</dbReference>
<name>A0A0X3NX72_SCHSO</name>
<dbReference type="PANTHER" id="PTHR11699">
    <property type="entry name" value="ALDEHYDE DEHYDROGENASE-RELATED"/>
    <property type="match status" value="1"/>
</dbReference>
<dbReference type="InterPro" id="IPR015590">
    <property type="entry name" value="Aldehyde_DH_dom"/>
</dbReference>
<dbReference type="InterPro" id="IPR016163">
    <property type="entry name" value="Ald_DH_C"/>
</dbReference>
<dbReference type="GO" id="GO:0016620">
    <property type="term" value="F:oxidoreductase activity, acting on the aldehyde or oxo group of donors, NAD or NADP as acceptor"/>
    <property type="evidence" value="ECO:0007669"/>
    <property type="project" value="InterPro"/>
</dbReference>
<protein>
    <recommendedName>
        <fullName evidence="5">Aldehyde dehydrogenase domain-containing protein</fullName>
    </recommendedName>
</protein>
<feature type="active site" evidence="3">
    <location>
        <position position="255"/>
    </location>
</feature>
<evidence type="ECO:0000313" key="6">
    <source>
        <dbReference type="EMBL" id="JAP44411.1"/>
    </source>
</evidence>
<evidence type="ECO:0000256" key="3">
    <source>
        <dbReference type="PROSITE-ProRule" id="PRU10007"/>
    </source>
</evidence>
<evidence type="ECO:0000256" key="2">
    <source>
        <dbReference type="ARBA" id="ARBA00023002"/>
    </source>
</evidence>
<keyword evidence="2 4" id="KW-0560">Oxidoreductase</keyword>
<dbReference type="InterPro" id="IPR016162">
    <property type="entry name" value="Ald_DH_N"/>
</dbReference>
<sequence>MQRPAVLFSRLFIGNEFVESRAGKTFPVIDPSTEAVICQVQEADAEDVDIAVKSARKAFALNSPWRTMDASQRGRLLYKLSDAIEENIEYLTRLEAMDAGKPLDSARGDIEFAVRTFRYFAGFADKLHGKVIPADGDVVCWTRREPVGVVGAIIPWNYPLDIIALKLAPALCCGCTVVVKPAEETPLSALFLGSLIKKVGFPPGVVNILPGFGETAGSALARHPHVNAVTFTGSTAVGRLIMQAAATNVKRLSLELGGKSPLIVFADADLHQAAEVAHEEVMGNAGQCCVAATRTYVEASIYDDFVERLKVLAEKRTVGDPFETKAVQGPQINQVQFDKILKYIELGKSEGARLVTGGHRVGQKGFFVAPTVFADVRDEMTIAREEIFGPVQVVIRFDTMEEVIARANDTFYGLGAGVFTSDMDKAMRMSEALQAGTVWINSYNTSPPMAPFGGFKMSGLGREQGKEGLKFYTEIKTVSMPISIKNS</sequence>
<dbReference type="InterPro" id="IPR029510">
    <property type="entry name" value="Ald_DH_CS_GLU"/>
</dbReference>
<feature type="domain" description="Aldehyde dehydrogenase" evidence="5">
    <location>
        <begin position="17"/>
        <end position="478"/>
    </location>
</feature>
<gene>
    <name evidence="6" type="ORF">TR153826</name>
</gene>
<dbReference type="PROSITE" id="PS00687">
    <property type="entry name" value="ALDEHYDE_DEHYDR_GLU"/>
    <property type="match status" value="1"/>
</dbReference>
<dbReference type="Pfam" id="PF00171">
    <property type="entry name" value="Aldedh"/>
    <property type="match status" value="1"/>
</dbReference>
<dbReference type="FunFam" id="3.40.605.10:FF:000026">
    <property type="entry name" value="Aldehyde dehydrogenase, putative"/>
    <property type="match status" value="1"/>
</dbReference>
<accession>A0A0X3NX72</accession>
<organism evidence="6">
    <name type="scientific">Schistocephalus solidus</name>
    <name type="common">Tapeworm</name>
    <dbReference type="NCBI Taxonomy" id="70667"/>
    <lineage>
        <taxon>Eukaryota</taxon>
        <taxon>Metazoa</taxon>
        <taxon>Spiralia</taxon>
        <taxon>Lophotrochozoa</taxon>
        <taxon>Platyhelminthes</taxon>
        <taxon>Cestoda</taxon>
        <taxon>Eucestoda</taxon>
        <taxon>Diphyllobothriidea</taxon>
        <taxon>Diphyllobothriidae</taxon>
        <taxon>Schistocephalus</taxon>
    </lineage>
</organism>
<dbReference type="Gene3D" id="3.40.605.10">
    <property type="entry name" value="Aldehyde Dehydrogenase, Chain A, domain 1"/>
    <property type="match status" value="1"/>
</dbReference>
<dbReference type="SUPFAM" id="SSF53720">
    <property type="entry name" value="ALDH-like"/>
    <property type="match status" value="1"/>
</dbReference>
<dbReference type="FunFam" id="3.40.605.10:FF:000050">
    <property type="entry name" value="Aldehyde dehydrogenase, mitochondrial"/>
    <property type="match status" value="1"/>
</dbReference>
<proteinExistence type="inferred from homology"/>
<evidence type="ECO:0000259" key="5">
    <source>
        <dbReference type="Pfam" id="PF00171"/>
    </source>
</evidence>
<dbReference type="EMBL" id="GEEE01018814">
    <property type="protein sequence ID" value="JAP44411.1"/>
    <property type="molecule type" value="Transcribed_RNA"/>
</dbReference>
<dbReference type="InterPro" id="IPR016161">
    <property type="entry name" value="Ald_DH/histidinol_DH"/>
</dbReference>
<dbReference type="FunFam" id="3.40.309.10:FF:000001">
    <property type="entry name" value="Mitochondrial aldehyde dehydrogenase 2"/>
    <property type="match status" value="1"/>
</dbReference>